<evidence type="ECO:0008006" key="3">
    <source>
        <dbReference type="Google" id="ProtNLM"/>
    </source>
</evidence>
<organism evidence="1 2">
    <name type="scientific">Rufibacter immobilis</name>
    <dbReference type="NCBI Taxonomy" id="1348778"/>
    <lineage>
        <taxon>Bacteria</taxon>
        <taxon>Pseudomonadati</taxon>
        <taxon>Bacteroidota</taxon>
        <taxon>Cytophagia</taxon>
        <taxon>Cytophagales</taxon>
        <taxon>Hymenobacteraceae</taxon>
        <taxon>Rufibacter</taxon>
    </lineage>
</organism>
<keyword evidence="2" id="KW-1185">Reference proteome</keyword>
<dbReference type="Proteomes" id="UP000271010">
    <property type="component" value="Unassembled WGS sequence"/>
</dbReference>
<reference evidence="1 2" key="1">
    <citation type="submission" date="2018-11" db="EMBL/GenBank/DDBJ databases">
        <title>Rufibacter latericius sp. nov., isolated from water in Baiyang Lake.</title>
        <authorList>
            <person name="Yang Y."/>
        </authorList>
    </citation>
    <scope>NUCLEOTIDE SEQUENCE [LARGE SCALE GENOMIC DNA]</scope>
    <source>
        <strain evidence="1 2">MCC P1</strain>
    </source>
</reference>
<accession>A0A3M9N7P2</accession>
<dbReference type="EMBL" id="RJJE01000001">
    <property type="protein sequence ID" value="RNI33028.1"/>
    <property type="molecule type" value="Genomic_DNA"/>
</dbReference>
<comment type="caution">
    <text evidence="1">The sequence shown here is derived from an EMBL/GenBank/DDBJ whole genome shotgun (WGS) entry which is preliminary data.</text>
</comment>
<dbReference type="AlphaFoldDB" id="A0A3M9N7P2"/>
<evidence type="ECO:0000313" key="2">
    <source>
        <dbReference type="Proteomes" id="UP000271010"/>
    </source>
</evidence>
<protein>
    <recommendedName>
        <fullName evidence="3">STAS/SEC14 domain-containing protein</fullName>
    </recommendedName>
</protein>
<evidence type="ECO:0000313" key="1">
    <source>
        <dbReference type="EMBL" id="RNI33028.1"/>
    </source>
</evidence>
<proteinExistence type="predicted"/>
<gene>
    <name evidence="1" type="ORF">EFA69_00985</name>
</gene>
<name>A0A3M9N7P2_9BACT</name>
<sequence length="130" mass="15019">MRTVIIRWQQPVTLTEFKMNCLAILSLAKENAASSWLLDCRSKGEVTQQESDWLSKDFYPKALEQVAPHVIVAWLLNPRQMQRLREAHTLSATSEDGMDVRQKAFLTEQEAVNWLEGSVAELEHRSHRSR</sequence>